<proteinExistence type="inferred from homology"/>
<evidence type="ECO:0000256" key="5">
    <source>
        <dbReference type="ARBA" id="ARBA00022989"/>
    </source>
</evidence>
<evidence type="ECO:0000256" key="1">
    <source>
        <dbReference type="ARBA" id="ARBA00004141"/>
    </source>
</evidence>
<dbReference type="InterPro" id="IPR036259">
    <property type="entry name" value="MFS_trans_sf"/>
</dbReference>
<dbReference type="PRINTS" id="PR00171">
    <property type="entry name" value="SUGRTRNSPORT"/>
</dbReference>
<comment type="caution">
    <text evidence="11">The sequence shown here is derived from an EMBL/GenBank/DDBJ whole genome shotgun (WGS) entry which is preliminary data.</text>
</comment>
<dbReference type="PROSITE" id="PS00216">
    <property type="entry name" value="SUGAR_TRANSPORT_1"/>
    <property type="match status" value="1"/>
</dbReference>
<comment type="subcellular location">
    <subcellularLocation>
        <location evidence="1">Membrane</location>
        <topology evidence="1">Multi-pass membrane protein</topology>
    </subcellularLocation>
</comment>
<evidence type="ECO:0000256" key="7">
    <source>
        <dbReference type="RuleBase" id="RU003346"/>
    </source>
</evidence>
<evidence type="ECO:0000313" key="11">
    <source>
        <dbReference type="EMBL" id="KAL1891378.1"/>
    </source>
</evidence>
<evidence type="ECO:0000256" key="3">
    <source>
        <dbReference type="ARBA" id="ARBA00022448"/>
    </source>
</evidence>
<organism evidence="11 12">
    <name type="scientific">Sporothrix stenoceras</name>
    <dbReference type="NCBI Taxonomy" id="5173"/>
    <lineage>
        <taxon>Eukaryota</taxon>
        <taxon>Fungi</taxon>
        <taxon>Dikarya</taxon>
        <taxon>Ascomycota</taxon>
        <taxon>Pezizomycotina</taxon>
        <taxon>Sordariomycetes</taxon>
        <taxon>Sordariomycetidae</taxon>
        <taxon>Ophiostomatales</taxon>
        <taxon>Ophiostomataceae</taxon>
        <taxon>Sporothrix</taxon>
    </lineage>
</organism>
<keyword evidence="6 9" id="KW-0472">Membrane</keyword>
<sequence>MGGRGNVFVGKSAFKTVTPRLLFICIVYAFGSVFFGYDSASFSGVQAFSPFLHQFGTYNAKKSAYALTTQNAALLNSLPLLGKLVGSLAVGPSVERYGHRITMFGTCLIQIVGAVVQVTSKKTAQFIVGRLLVYLAVGFVENVVPTYQSEIASGAMRGFFVGSIQLCLTFGSLIAGIVNNALSGRKDNTGWQIATSIQVIPPVLILLGLYWTPHSPRWLVFKDREDEALAVLKSVRRKEDVDLGVCELELAAMREDAQRHYQNQRKKGPWSDLVKGTNLRRTNIAVGLMSLQQLTGVTFSSSYGPTFYKSEGLGKMAFAYAAINNGVSVVTALLGMIVLDMFGRRSATLHGCWTQGVFLALIGALGSKTNPSTSETNGMVASFILYAAILHMSLGPSAYITAAEVGTGPLREKTMAISTAVNVIVSFAVVYTTPYLLADLGAKLAYLWMAFSFAGAVYVWFVMPELKGRTLEEIDQLFEARIPAWRFAEFETTGLTHDVAAIEQGLSPTKLAGDIELVEETNATRTAQKAEEEGAPTTQTQTQTV</sequence>
<dbReference type="PROSITE" id="PS50850">
    <property type="entry name" value="MFS"/>
    <property type="match status" value="1"/>
</dbReference>
<feature type="transmembrane region" description="Helical" evidence="9">
    <location>
        <begin position="414"/>
        <end position="433"/>
    </location>
</feature>
<feature type="transmembrane region" description="Helical" evidence="9">
    <location>
        <begin position="317"/>
        <end position="339"/>
    </location>
</feature>
<feature type="transmembrane region" description="Helical" evidence="9">
    <location>
        <begin position="101"/>
        <end position="119"/>
    </location>
</feature>
<reference evidence="11 12" key="1">
    <citation type="journal article" date="2024" name="IMA Fungus">
        <title>IMA Genome - F19 : A genome assembly and annotation guide to empower mycologists, including annotated draft genome sequences of Ceratocystis pirilliformis, Diaporthe australafricana, Fusarium ophioides, Paecilomyces lecythidis, and Sporothrix stenoceras.</title>
        <authorList>
            <person name="Aylward J."/>
            <person name="Wilson A.M."/>
            <person name="Visagie C.M."/>
            <person name="Spraker J."/>
            <person name="Barnes I."/>
            <person name="Buitendag C."/>
            <person name="Ceriani C."/>
            <person name="Del Mar Angel L."/>
            <person name="du Plessis D."/>
            <person name="Fuchs T."/>
            <person name="Gasser K."/>
            <person name="Kramer D."/>
            <person name="Li W."/>
            <person name="Munsamy K."/>
            <person name="Piso A."/>
            <person name="Price J.L."/>
            <person name="Sonnekus B."/>
            <person name="Thomas C."/>
            <person name="van der Nest A."/>
            <person name="van Dijk A."/>
            <person name="van Heerden A."/>
            <person name="van Vuuren N."/>
            <person name="Yilmaz N."/>
            <person name="Duong T.A."/>
            <person name="van der Merwe N.A."/>
            <person name="Wingfield M.J."/>
            <person name="Wingfield B.D."/>
        </authorList>
    </citation>
    <scope>NUCLEOTIDE SEQUENCE [LARGE SCALE GENOMIC DNA]</scope>
    <source>
        <strain evidence="11 12">CMW 5346</strain>
    </source>
</reference>
<dbReference type="EMBL" id="JAWCUI010000053">
    <property type="protein sequence ID" value="KAL1891378.1"/>
    <property type="molecule type" value="Genomic_DNA"/>
</dbReference>
<keyword evidence="12" id="KW-1185">Reference proteome</keyword>
<gene>
    <name evidence="11" type="ORF">Sste5346_007641</name>
</gene>
<feature type="region of interest" description="Disordered" evidence="8">
    <location>
        <begin position="524"/>
        <end position="545"/>
    </location>
</feature>
<feature type="transmembrane region" description="Helical" evidence="9">
    <location>
        <begin position="131"/>
        <end position="147"/>
    </location>
</feature>
<feature type="transmembrane region" description="Helical" evidence="9">
    <location>
        <begin position="190"/>
        <end position="211"/>
    </location>
</feature>
<comment type="similarity">
    <text evidence="2 7">Belongs to the major facilitator superfamily. Sugar transporter (TC 2.A.1.1) family.</text>
</comment>
<feature type="compositionally biased region" description="Polar residues" evidence="8">
    <location>
        <begin position="536"/>
        <end position="545"/>
    </location>
</feature>
<dbReference type="Gene3D" id="1.20.1250.20">
    <property type="entry name" value="MFS general substrate transporter like domains"/>
    <property type="match status" value="1"/>
</dbReference>
<evidence type="ECO:0000259" key="10">
    <source>
        <dbReference type="PROSITE" id="PS50850"/>
    </source>
</evidence>
<evidence type="ECO:0000256" key="8">
    <source>
        <dbReference type="SAM" id="MobiDB-lite"/>
    </source>
</evidence>
<dbReference type="PANTHER" id="PTHR48022:SF2">
    <property type="entry name" value="PLASTIDIC GLUCOSE TRANSPORTER 4"/>
    <property type="match status" value="1"/>
</dbReference>
<evidence type="ECO:0000256" key="2">
    <source>
        <dbReference type="ARBA" id="ARBA00010992"/>
    </source>
</evidence>
<evidence type="ECO:0000313" key="12">
    <source>
        <dbReference type="Proteomes" id="UP001583186"/>
    </source>
</evidence>
<keyword evidence="3 7" id="KW-0813">Transport</keyword>
<dbReference type="SUPFAM" id="SSF103473">
    <property type="entry name" value="MFS general substrate transporter"/>
    <property type="match status" value="1"/>
</dbReference>
<keyword evidence="5 9" id="KW-1133">Transmembrane helix</keyword>
<feature type="domain" description="Major facilitator superfamily (MFS) profile" evidence="10">
    <location>
        <begin position="24"/>
        <end position="467"/>
    </location>
</feature>
<dbReference type="InterPro" id="IPR003663">
    <property type="entry name" value="Sugar/inositol_transpt"/>
</dbReference>
<accession>A0ABR3YSZ6</accession>
<feature type="transmembrane region" description="Helical" evidence="9">
    <location>
        <begin position="379"/>
        <end position="402"/>
    </location>
</feature>
<dbReference type="NCBIfam" id="TIGR00879">
    <property type="entry name" value="SP"/>
    <property type="match status" value="1"/>
</dbReference>
<dbReference type="Pfam" id="PF00083">
    <property type="entry name" value="Sugar_tr"/>
    <property type="match status" value="1"/>
</dbReference>
<dbReference type="Proteomes" id="UP001583186">
    <property type="component" value="Unassembled WGS sequence"/>
</dbReference>
<dbReference type="InterPro" id="IPR050360">
    <property type="entry name" value="MFS_Sugar_Transporters"/>
</dbReference>
<evidence type="ECO:0000256" key="4">
    <source>
        <dbReference type="ARBA" id="ARBA00022692"/>
    </source>
</evidence>
<name>A0ABR3YSZ6_9PEZI</name>
<evidence type="ECO:0000256" key="9">
    <source>
        <dbReference type="SAM" id="Phobius"/>
    </source>
</evidence>
<keyword evidence="4 9" id="KW-0812">Transmembrane</keyword>
<dbReference type="InterPro" id="IPR020846">
    <property type="entry name" value="MFS_dom"/>
</dbReference>
<feature type="transmembrane region" description="Helical" evidence="9">
    <location>
        <begin position="159"/>
        <end position="178"/>
    </location>
</feature>
<feature type="transmembrane region" description="Helical" evidence="9">
    <location>
        <begin position="445"/>
        <end position="463"/>
    </location>
</feature>
<dbReference type="InterPro" id="IPR005829">
    <property type="entry name" value="Sugar_transporter_CS"/>
</dbReference>
<protein>
    <recommendedName>
        <fullName evidence="10">Major facilitator superfamily (MFS) profile domain-containing protein</fullName>
    </recommendedName>
</protein>
<dbReference type="InterPro" id="IPR005828">
    <property type="entry name" value="MFS_sugar_transport-like"/>
</dbReference>
<evidence type="ECO:0000256" key="6">
    <source>
        <dbReference type="ARBA" id="ARBA00023136"/>
    </source>
</evidence>
<dbReference type="PANTHER" id="PTHR48022">
    <property type="entry name" value="PLASTIDIC GLUCOSE TRANSPORTER 4"/>
    <property type="match status" value="1"/>
</dbReference>
<feature type="transmembrane region" description="Helical" evidence="9">
    <location>
        <begin position="21"/>
        <end position="37"/>
    </location>
</feature>